<organism evidence="3 4">
    <name type="scientific">Tepidibacillus decaturensis</name>
    <dbReference type="NCBI Taxonomy" id="1413211"/>
    <lineage>
        <taxon>Bacteria</taxon>
        <taxon>Bacillati</taxon>
        <taxon>Bacillota</taxon>
        <taxon>Bacilli</taxon>
        <taxon>Bacillales</taxon>
        <taxon>Bacillaceae</taxon>
        <taxon>Tepidibacillus</taxon>
    </lineage>
</organism>
<dbReference type="Pfam" id="PF05193">
    <property type="entry name" value="Peptidase_M16_C"/>
    <property type="match status" value="1"/>
</dbReference>
<evidence type="ECO:0000313" key="3">
    <source>
        <dbReference type="EMBL" id="KXG43448.1"/>
    </source>
</evidence>
<dbReference type="Gene3D" id="3.30.830.10">
    <property type="entry name" value="Metalloenzyme, LuxS/M16 peptidase-like"/>
    <property type="match status" value="2"/>
</dbReference>
<gene>
    <name evidence="3" type="ORF">U473_05055</name>
</gene>
<dbReference type="Pfam" id="PF00675">
    <property type="entry name" value="Peptidase_M16"/>
    <property type="match status" value="1"/>
</dbReference>
<evidence type="ECO:0000313" key="4">
    <source>
        <dbReference type="Proteomes" id="UP000070352"/>
    </source>
</evidence>
<dbReference type="PANTHER" id="PTHR11851:SF134">
    <property type="entry name" value="ZINC-DEPENDENT PROTEASE"/>
    <property type="match status" value="1"/>
</dbReference>
<feature type="domain" description="Peptidase M16 N-terminal" evidence="1">
    <location>
        <begin position="61"/>
        <end position="167"/>
    </location>
</feature>
<comment type="caution">
    <text evidence="3">The sequence shown here is derived from an EMBL/GenBank/DDBJ whole genome shotgun (WGS) entry which is preliminary data.</text>
</comment>
<name>A0A135L333_9BACI</name>
<dbReference type="STRING" id="1413211.U473_05055"/>
<keyword evidence="4" id="KW-1185">Reference proteome</keyword>
<protein>
    <submittedName>
        <fullName evidence="3">Zinc protease</fullName>
    </submittedName>
</protein>
<keyword evidence="3" id="KW-0645">Protease</keyword>
<dbReference type="InterPro" id="IPR011765">
    <property type="entry name" value="Pept_M16_N"/>
</dbReference>
<evidence type="ECO:0000259" key="1">
    <source>
        <dbReference type="Pfam" id="PF00675"/>
    </source>
</evidence>
<proteinExistence type="predicted"/>
<dbReference type="GO" id="GO:0008233">
    <property type="term" value="F:peptidase activity"/>
    <property type="evidence" value="ECO:0007669"/>
    <property type="project" value="UniProtKB-KW"/>
</dbReference>
<dbReference type="GO" id="GO:0006508">
    <property type="term" value="P:proteolysis"/>
    <property type="evidence" value="ECO:0007669"/>
    <property type="project" value="UniProtKB-KW"/>
</dbReference>
<dbReference type="NCBIfam" id="NF047421">
    <property type="entry name" value="YfmH_fam"/>
    <property type="match status" value="1"/>
</dbReference>
<dbReference type="RefSeq" id="WP_068723967.1">
    <property type="nucleotide sequence ID" value="NZ_LSKU01000001.1"/>
</dbReference>
<dbReference type="AlphaFoldDB" id="A0A135L333"/>
<dbReference type="GO" id="GO:0046872">
    <property type="term" value="F:metal ion binding"/>
    <property type="evidence" value="ECO:0007669"/>
    <property type="project" value="InterPro"/>
</dbReference>
<keyword evidence="3" id="KW-0378">Hydrolase</keyword>
<sequence length="422" mass="49062">MEKIFFEQLAETVYSEQLTNGLRVFVLSKKDYQKTYATFTTRYGSIDRSFKIDGQLFNVPDGIAHFLEHKMFEEEDGDIFNRFAMQGAQVNAFTSFDRTTYLFSSTQNVKENLNTLLDFVQHPYFTDENVEKEKGIIAQEIRMYDDNPDWRLYFGLIQSLYSNHPIHIDIAGSVESIYQITKEQLDLCYQTFYHPSNMVLFIVGGIDPIEILKVVEENQSQKVFTKRKKVERNYPPQDAEVKDRNKIQLTVSIPKVLVGFKDQQIGLTGKDFLKREFGIQILLEMIFGTGSDLYQELLDQGLIDEDFGFEYQIENQYGFSLIGGNSKDPDKFINRVKEVLEKKKTGGLNLDDFNRVKKKKIGDFLRKMNSPEYIANEFTRYIFNEAILFDVLPTLESLNLSDITVQLEHFNFEQMAVSIVHS</sequence>
<feature type="domain" description="Peptidase M16 C-terminal" evidence="2">
    <location>
        <begin position="180"/>
        <end position="359"/>
    </location>
</feature>
<reference evidence="3 4" key="1">
    <citation type="submission" date="2016-02" db="EMBL/GenBank/DDBJ databases">
        <title>Draft Genome for Tepidibacillus decaturensis nov. sp. Strain Z9, an Anaerobic, Moderately Thermophilic and Heterotrophic Bacterium from Deep Subsurface of the Illinois Basin, USA.</title>
        <authorList>
            <person name="Dong Y."/>
            <person name="Chang J.Y."/>
            <person name="Sanford R."/>
            <person name="Fouke B.W."/>
        </authorList>
    </citation>
    <scope>NUCLEOTIDE SEQUENCE [LARGE SCALE GENOMIC DNA]</scope>
    <source>
        <strain evidence="3 4">Z9</strain>
    </source>
</reference>
<dbReference type="PANTHER" id="PTHR11851">
    <property type="entry name" value="METALLOPROTEASE"/>
    <property type="match status" value="1"/>
</dbReference>
<dbReference type="InterPro" id="IPR050361">
    <property type="entry name" value="MPP/UQCRC_Complex"/>
</dbReference>
<dbReference type="Proteomes" id="UP000070352">
    <property type="component" value="Unassembled WGS sequence"/>
</dbReference>
<evidence type="ECO:0000259" key="2">
    <source>
        <dbReference type="Pfam" id="PF05193"/>
    </source>
</evidence>
<dbReference type="EMBL" id="LSKU01000001">
    <property type="protein sequence ID" value="KXG43448.1"/>
    <property type="molecule type" value="Genomic_DNA"/>
</dbReference>
<dbReference type="SUPFAM" id="SSF63411">
    <property type="entry name" value="LuxS/MPP-like metallohydrolase"/>
    <property type="match status" value="2"/>
</dbReference>
<dbReference type="InterPro" id="IPR011249">
    <property type="entry name" value="Metalloenz_LuxS/M16"/>
</dbReference>
<dbReference type="OrthoDB" id="9811314at2"/>
<accession>A0A135L333</accession>
<dbReference type="InterPro" id="IPR007863">
    <property type="entry name" value="Peptidase_M16_C"/>
</dbReference>